<keyword evidence="8" id="KW-0443">Lipid metabolism</keyword>
<dbReference type="Gene3D" id="3.90.226.10">
    <property type="entry name" value="2-enoyl-CoA Hydratase, Chain A, domain 1"/>
    <property type="match status" value="2"/>
</dbReference>
<feature type="domain" description="ATP-grasp" evidence="17">
    <location>
        <begin position="268"/>
        <end position="462"/>
    </location>
</feature>
<evidence type="ECO:0000256" key="12">
    <source>
        <dbReference type="ARBA" id="ARBA00048065"/>
    </source>
</evidence>
<keyword evidence="10" id="KW-0092">Biotin</keyword>
<dbReference type="SUPFAM" id="SSF56059">
    <property type="entry name" value="Glutathione synthetase ATP-binding domain-like"/>
    <property type="match status" value="1"/>
</dbReference>
<comment type="catalytic activity">
    <reaction evidence="12">
        <text>hydrogencarbonate + acetyl-CoA + ATP = malonyl-CoA + ADP + phosphate + H(+)</text>
        <dbReference type="Rhea" id="RHEA:11308"/>
        <dbReference type="ChEBI" id="CHEBI:15378"/>
        <dbReference type="ChEBI" id="CHEBI:17544"/>
        <dbReference type="ChEBI" id="CHEBI:30616"/>
        <dbReference type="ChEBI" id="CHEBI:43474"/>
        <dbReference type="ChEBI" id="CHEBI:57288"/>
        <dbReference type="ChEBI" id="CHEBI:57384"/>
        <dbReference type="ChEBI" id="CHEBI:456216"/>
        <dbReference type="EC" id="6.4.1.2"/>
    </reaction>
</comment>
<dbReference type="GO" id="GO:0003989">
    <property type="term" value="F:acetyl-CoA carboxylase activity"/>
    <property type="evidence" value="ECO:0007669"/>
    <property type="project" value="UniProtKB-EC"/>
</dbReference>
<dbReference type="Pfam" id="PF00364">
    <property type="entry name" value="Biotin_lipoyl"/>
    <property type="match status" value="1"/>
</dbReference>
<proteinExistence type="evidence at transcript level"/>
<dbReference type="GO" id="GO:0005524">
    <property type="term" value="F:ATP binding"/>
    <property type="evidence" value="ECO:0007669"/>
    <property type="project" value="UniProtKB-UniRule"/>
</dbReference>
<dbReference type="InterPro" id="IPR000089">
    <property type="entry name" value="Biotin_lipoyl"/>
</dbReference>
<dbReference type="CDD" id="cd06850">
    <property type="entry name" value="biotinyl_domain"/>
    <property type="match status" value="1"/>
</dbReference>
<dbReference type="PROSITE" id="PS51318">
    <property type="entry name" value="TAT"/>
    <property type="match status" value="1"/>
</dbReference>
<dbReference type="InterPro" id="IPR049074">
    <property type="entry name" value="ACCA_BT"/>
</dbReference>
<dbReference type="InterPro" id="IPR005481">
    <property type="entry name" value="BC-like_N"/>
</dbReference>
<dbReference type="InterPro" id="IPR011763">
    <property type="entry name" value="COA_CT_C"/>
</dbReference>
<evidence type="ECO:0000256" key="10">
    <source>
        <dbReference type="ARBA" id="ARBA00023267"/>
    </source>
</evidence>
<dbReference type="SMR" id="A0A0B4L7Y6"/>
<dbReference type="PROSITE" id="PS00867">
    <property type="entry name" value="CPSASE_2"/>
    <property type="match status" value="1"/>
</dbReference>
<dbReference type="InterPro" id="IPR011764">
    <property type="entry name" value="Biotin_carboxylation_dom"/>
</dbReference>
<evidence type="ECO:0000256" key="15">
    <source>
        <dbReference type="SAM" id="Coils"/>
    </source>
</evidence>
<dbReference type="PROSITE" id="PS50975">
    <property type="entry name" value="ATP_GRASP"/>
    <property type="match status" value="1"/>
</dbReference>
<keyword evidence="5 14" id="KW-0547">Nucleotide-binding</keyword>
<dbReference type="SMART" id="SM00878">
    <property type="entry name" value="Biotin_carb_C"/>
    <property type="match status" value="1"/>
</dbReference>
<dbReference type="Gene3D" id="3.30.470.20">
    <property type="entry name" value="ATP-grasp fold, B domain"/>
    <property type="match status" value="1"/>
</dbReference>
<evidence type="ECO:0000256" key="2">
    <source>
        <dbReference type="ARBA" id="ARBA00004956"/>
    </source>
</evidence>
<evidence type="ECO:0000256" key="9">
    <source>
        <dbReference type="ARBA" id="ARBA00023160"/>
    </source>
</evidence>
<dbReference type="PANTHER" id="PTHR45728">
    <property type="entry name" value="ACETYL-COA CARBOXYLASE, ISOFORM A"/>
    <property type="match status" value="1"/>
</dbReference>
<dbReference type="EMBL" id="KF673100">
    <property type="protein sequence ID" value="AHI17198.1"/>
    <property type="molecule type" value="mRNA"/>
</dbReference>
<dbReference type="FunFam" id="3.40.50.20:FF:000005">
    <property type="entry name" value="acetyl-CoA carboxylase isoform X2"/>
    <property type="match status" value="1"/>
</dbReference>
<dbReference type="Gene3D" id="2.40.50.100">
    <property type="match status" value="1"/>
</dbReference>
<dbReference type="InterPro" id="IPR011053">
    <property type="entry name" value="Single_hybrid_motif"/>
</dbReference>
<evidence type="ECO:0000256" key="6">
    <source>
        <dbReference type="ARBA" id="ARBA00022832"/>
    </source>
</evidence>
<evidence type="ECO:0000256" key="14">
    <source>
        <dbReference type="PROSITE-ProRule" id="PRU00409"/>
    </source>
</evidence>
<dbReference type="InterPro" id="IPR005482">
    <property type="entry name" value="Biotin_COase_C"/>
</dbReference>
<dbReference type="PROSITE" id="PS50968">
    <property type="entry name" value="BIOTINYL_LIPOYL"/>
    <property type="match status" value="1"/>
</dbReference>
<evidence type="ECO:0000256" key="11">
    <source>
        <dbReference type="ARBA" id="ARBA00023268"/>
    </source>
</evidence>
<dbReference type="Pfam" id="PF08326">
    <property type="entry name" value="ACC_central"/>
    <property type="match status" value="1"/>
</dbReference>
<evidence type="ECO:0000256" key="5">
    <source>
        <dbReference type="ARBA" id="ARBA00022741"/>
    </source>
</evidence>
<dbReference type="Pfam" id="PF21385">
    <property type="entry name" value="ACCA_BT"/>
    <property type="match status" value="1"/>
</dbReference>
<dbReference type="PROSITE" id="PS50989">
    <property type="entry name" value="COA_CT_CTER"/>
    <property type="match status" value="1"/>
</dbReference>
<feature type="domain" description="Lipoyl-binding" evidence="16">
    <location>
        <begin position="742"/>
        <end position="816"/>
    </location>
</feature>
<accession>A0A0B4L7Y6</accession>
<dbReference type="InterPro" id="IPR049076">
    <property type="entry name" value="ACCA"/>
</dbReference>
<feature type="domain" description="Biotin carboxylation" evidence="18">
    <location>
        <begin position="118"/>
        <end position="614"/>
    </location>
</feature>
<keyword evidence="11" id="KW-0511">Multifunctional enzyme</keyword>
<dbReference type="EC" id="6.4.1.2" evidence="21"/>
<dbReference type="GO" id="GO:0004075">
    <property type="term" value="F:biotin carboxylase activity"/>
    <property type="evidence" value="ECO:0007669"/>
    <property type="project" value="UniProtKB-EC"/>
</dbReference>
<evidence type="ECO:0000259" key="18">
    <source>
        <dbReference type="PROSITE" id="PS50979"/>
    </source>
</evidence>
<dbReference type="PROSITE" id="PS50980">
    <property type="entry name" value="COA_CT_NTER"/>
    <property type="match status" value="1"/>
</dbReference>
<sequence length="2137" mass="234712">MATTIPSSNRRAMRAGAALVAVSSILVLLMGPVAEAWRVPGFGQGRSSGVTKPVHAPGFLGRFSTPSSLGPSSASCPTISAVGPLSAATMAPPALSPEAQKKKDAVAAYVKSRGGNLAIRKVLIANNGMAATKSILSMRQWAYMELGDDRAIEFVVMATPEDLNANAEFIRLADRFVEVPGGSNKNNYANVDLIVQMAQREGVDAVWPGWGHASENPRLPNTLKQLGIKFIGPTGPVMSVLGDKIAANILAQTAKVPSIPWSGDGLTAELTAEGTIPDETFQKAMVRTSEEALAAANRIGYPVMLKASEGGGGKGIRMSNNDKELETNFIQVQNEVPGSPMFMMQLCTQARHIEVQIVGDEHGNAAALNGRDCSTQRRFQKIFEEGPPTIVPPEVFKQMELAAQRLTQSIGYIGAGTVEYLFNAATGKYFFLELNPRLQVEHPVTEGLSLVNLPATQLQIAMGIPLNRIPDIRRFYGKDDPYGDSPIDFFNDDYAELPSHVIAARITAENPDEGFKPTSGRIERVKFQSTANVWGYFSVGANGGIHEYADSQFGHLFAKGKSREDARKSLVLALKEIEVRGDIRTTVEYLVQLLETEAFKENTIDTSWLDGLIREKSVRVELNPHDVALSAAIARAFARSVDEERKFVENLSKGQVSIQGIRSINSFPMEITYKDYKYSFHCTRVGPDKLRLAINDQILETKVRQQPDGSLIAEFGGTTHTIYALEEPLGLRMVLDGVTVLLPTVYDPSELRTDVTGKIVRYLQEDGTEIQAGQPYVEVEAMKMIMPLKATESGTVAHRLSPGSIITAGDLLANVQLKDPSKVKKITPFKGALELVGSDDEPGVTGFQAVLKTMNMVLDGYDYEVEFLAQNLVTSAQDGKELLDAATALVTKYLAVEEQFAGKVLDEAMVGLVKANKDSLPTVLALATAHRELPRRNKMVSALIRQLQALVERSSNDLSLDTLIALLDRASRLPGKEYGEVAISSAQALLALRAPPFSTRQDELRTTLLNTKDNDALARSATLTAGVDLLTAMFTDPDANVRKNAIEVYIRRIYRAHRILSLTVEEVDGVMIANWSFKFADTPDEESPLRRGFFTVFPSLEAYTAGSEKFSKVLKTALAGQEAYSQPTNVFHVAVAQLPESQQPEVIANIEGILAENKDLLTECRVRMVNVLFVQGAKNPRYFTFTAVKDFKEDPLRRDMRPTFPQLLELSRLAANYELQRLPSIGRNTQVYLGSERAPVGTKKRGPGNQVLFVRGISHSEQTQTPMGAERVLLMAMDELDYALLDERVGGSASSRLFLNLLVPIDSDPKTLAGEWSKIMDRLLAKYATRLLKLGVDEIEIKVRVAAGSGSAITPVRLMASSMTGEFLRTDAFLEYPDPVTGITKQFCSVTSEDQVCLLNPYPASNSIQTRRASARRIGSTYAYDFLGVMEVSLIQKWDKHLKELTSVYTSRVDDKMPEQLFQADELVLEDGVLKPTQRLVGLNDVGMVAWHATMKTPEYPEGRELVIIANDVTFQSGSFGVKEDDFFRAASEYARVRGLPRIYLSSNSGARIGLVDDLKGKFRIAWNDPANPSLGFKYLYLTPEEYEGLKPGTVNANLVLSEEGEKRWALQDIIGQVHGIGVENLRGSGMIAGETSRAYDETFTLSYVTGRSVGIGAYLVRLGQRTIQMVNGPLILTGYSALNKLLGREVYTSQDQLGGPQIMAPNGVSHLVVDNDKEGISSIIDWLSFVPKDKFSSVPIIDLPTDSPERDVEFQPTKTPYDPRHMLAGTVGPDGAFVPGFFDRGSFIETLGGWGKSVVTGRAKLGGIPMGIISVETRLVEQRIPADPANPESRESLLPQAGQVWYPDSAFKTAQAIEDFNRGENLPLMIFANWRGFSGGTRDMYGEILKFGAKIVDALRTYRHPVFVYIPPNGELRGGAWVVIDPTINEEMMEMYADKDSRGGILEPPGICEVKFRAADQISAMHRLDPVIQALDGELQNAKTEADAIKLKQQLKEREEALLPLYMQVAHEFADLHDRAGRMKAKGVIRDVVTWKRSRSYFYWRARRRVAEDGLVRAMQKADASLSVQDGREKLEALATSGVYGDDKAFVAWVTESGSKIEEQLVSVKHAAVKASLASLLEELSPEERKKVLSGL</sequence>
<organism evidence="21">
    <name type="scientific">Nannochloropsis oculata</name>
    <dbReference type="NCBI Taxonomy" id="43925"/>
    <lineage>
        <taxon>Eukaryota</taxon>
        <taxon>Sar</taxon>
        <taxon>Stramenopiles</taxon>
        <taxon>Ochrophyta</taxon>
        <taxon>Eustigmatophyceae</taxon>
        <taxon>Eustigmatales</taxon>
        <taxon>Monodopsidaceae</taxon>
        <taxon>Nannochloropsis</taxon>
    </lineage>
</organism>
<evidence type="ECO:0000256" key="1">
    <source>
        <dbReference type="ARBA" id="ARBA00001953"/>
    </source>
</evidence>
<dbReference type="SUPFAM" id="SSF52440">
    <property type="entry name" value="PreATP-grasp domain"/>
    <property type="match status" value="1"/>
</dbReference>
<evidence type="ECO:0000256" key="4">
    <source>
        <dbReference type="ARBA" id="ARBA00022598"/>
    </source>
</evidence>
<dbReference type="GO" id="GO:2001295">
    <property type="term" value="P:malonyl-CoA biosynthetic process"/>
    <property type="evidence" value="ECO:0007669"/>
    <property type="project" value="UniProtKB-UniPathway"/>
</dbReference>
<evidence type="ECO:0000259" key="16">
    <source>
        <dbReference type="PROSITE" id="PS50968"/>
    </source>
</evidence>
<dbReference type="FunFam" id="2.40.460.10:FF:000001">
    <property type="entry name" value="Acetyl-CoA carboxylase 1"/>
    <property type="match status" value="1"/>
</dbReference>
<feature type="domain" description="CoA carboxyltransferase N-terminal" evidence="19">
    <location>
        <begin position="1401"/>
        <end position="1743"/>
    </location>
</feature>
<name>A0A0B4L7Y6_9STRA</name>
<dbReference type="FunFam" id="3.30.1490.20:FF:000003">
    <property type="entry name" value="acetyl-CoA carboxylase isoform X1"/>
    <property type="match status" value="1"/>
</dbReference>
<evidence type="ECO:0000256" key="8">
    <source>
        <dbReference type="ARBA" id="ARBA00023098"/>
    </source>
</evidence>
<comment type="cofactor">
    <cofactor evidence="1">
        <name>biotin</name>
        <dbReference type="ChEBI" id="CHEBI:57586"/>
    </cofactor>
</comment>
<feature type="coiled-coil region" evidence="15">
    <location>
        <begin position="1973"/>
        <end position="2002"/>
    </location>
</feature>
<dbReference type="PROSITE" id="PS00866">
    <property type="entry name" value="CPSASE_1"/>
    <property type="match status" value="1"/>
</dbReference>
<dbReference type="Gene3D" id="2.40.460.10">
    <property type="entry name" value="Biotin dependent carboxylase carboxyltransferase"/>
    <property type="match status" value="1"/>
</dbReference>
<comment type="pathway">
    <text evidence="2">Lipid metabolism; malonyl-CoA biosynthesis; malonyl-CoA from acetyl-CoA: step 1/1.</text>
</comment>
<evidence type="ECO:0000256" key="7">
    <source>
        <dbReference type="ARBA" id="ARBA00022840"/>
    </source>
</evidence>
<keyword evidence="4 21" id="KW-0436">Ligase</keyword>
<dbReference type="Pfam" id="PF02786">
    <property type="entry name" value="CPSase_L_D2"/>
    <property type="match status" value="1"/>
</dbReference>
<dbReference type="InterPro" id="IPR011761">
    <property type="entry name" value="ATP-grasp"/>
</dbReference>
<dbReference type="Gene3D" id="3.40.50.20">
    <property type="match status" value="1"/>
</dbReference>
<dbReference type="InterPro" id="IPR029045">
    <property type="entry name" value="ClpP/crotonase-like_dom_sf"/>
</dbReference>
<dbReference type="FunFam" id="3.90.226.10:FF:000010">
    <property type="entry name" value="acetyl-CoA carboxylase isoform X2"/>
    <property type="match status" value="1"/>
</dbReference>
<evidence type="ECO:0000256" key="13">
    <source>
        <dbReference type="ARBA" id="ARBA00048600"/>
    </source>
</evidence>
<dbReference type="Pfam" id="PF00289">
    <property type="entry name" value="Biotin_carb_N"/>
    <property type="match status" value="1"/>
</dbReference>
<dbReference type="Gene3D" id="3.90.1770.10">
    <property type="entry name" value="PreATP-grasp domain"/>
    <property type="match status" value="1"/>
</dbReference>
<dbReference type="InterPro" id="IPR013537">
    <property type="entry name" value="AcCoA_COase_cen"/>
</dbReference>
<feature type="domain" description="CoA carboxyltransferase C-terminal" evidence="20">
    <location>
        <begin position="1748"/>
        <end position="2062"/>
    </location>
</feature>
<dbReference type="InterPro" id="IPR006311">
    <property type="entry name" value="TAT_signal"/>
</dbReference>
<dbReference type="GO" id="GO:0046872">
    <property type="term" value="F:metal ion binding"/>
    <property type="evidence" value="ECO:0007669"/>
    <property type="project" value="InterPro"/>
</dbReference>
<dbReference type="PANTHER" id="PTHR45728:SF3">
    <property type="entry name" value="ACETYL-COA CARBOXYLASE"/>
    <property type="match status" value="1"/>
</dbReference>
<evidence type="ECO:0000259" key="17">
    <source>
        <dbReference type="PROSITE" id="PS50975"/>
    </source>
</evidence>
<keyword evidence="6" id="KW-0276">Fatty acid metabolism</keyword>
<dbReference type="InterPro" id="IPR005479">
    <property type="entry name" value="CPAse_ATP-bd"/>
</dbReference>
<dbReference type="UniPathway" id="UPA00655">
    <property type="reaction ID" value="UER00711"/>
</dbReference>
<comment type="catalytic activity">
    <reaction evidence="13">
        <text>N(6)-biotinyl-L-lysyl-[protein] + hydrogencarbonate + ATP = N(6)-carboxybiotinyl-L-lysyl-[protein] + ADP + phosphate + H(+)</text>
        <dbReference type="Rhea" id="RHEA:13501"/>
        <dbReference type="Rhea" id="RHEA-COMP:10505"/>
        <dbReference type="Rhea" id="RHEA-COMP:10506"/>
        <dbReference type="ChEBI" id="CHEBI:15378"/>
        <dbReference type="ChEBI" id="CHEBI:17544"/>
        <dbReference type="ChEBI" id="CHEBI:30616"/>
        <dbReference type="ChEBI" id="CHEBI:43474"/>
        <dbReference type="ChEBI" id="CHEBI:83144"/>
        <dbReference type="ChEBI" id="CHEBI:83145"/>
        <dbReference type="ChEBI" id="CHEBI:456216"/>
        <dbReference type="EC" id="6.3.4.14"/>
    </reaction>
</comment>
<dbReference type="InterPro" id="IPR011762">
    <property type="entry name" value="COA_CT_N"/>
</dbReference>
<dbReference type="PROSITE" id="PS00188">
    <property type="entry name" value="BIOTIN"/>
    <property type="match status" value="1"/>
</dbReference>
<evidence type="ECO:0000259" key="19">
    <source>
        <dbReference type="PROSITE" id="PS50980"/>
    </source>
</evidence>
<dbReference type="SUPFAM" id="SSF52096">
    <property type="entry name" value="ClpP/crotonase"/>
    <property type="match status" value="2"/>
</dbReference>
<keyword evidence="9" id="KW-0275">Fatty acid biosynthesis</keyword>
<dbReference type="SUPFAM" id="SSF51230">
    <property type="entry name" value="Single hybrid motif"/>
    <property type="match status" value="1"/>
</dbReference>
<evidence type="ECO:0000259" key="20">
    <source>
        <dbReference type="PROSITE" id="PS50989"/>
    </source>
</evidence>
<dbReference type="InterPro" id="IPR011054">
    <property type="entry name" value="Rudment_hybrid_motif"/>
</dbReference>
<dbReference type="Gene3D" id="3.30.1490.20">
    <property type="entry name" value="ATP-grasp fold, A domain"/>
    <property type="match status" value="1"/>
</dbReference>
<keyword evidence="15" id="KW-0175">Coiled coil</keyword>
<dbReference type="InterPro" id="IPR013815">
    <property type="entry name" value="ATP_grasp_subdomain_1"/>
</dbReference>
<evidence type="ECO:0000313" key="21">
    <source>
        <dbReference type="EMBL" id="AHI17198.1"/>
    </source>
</evidence>
<keyword evidence="3" id="KW-0444">Lipid biosynthesis</keyword>
<evidence type="ECO:0000256" key="3">
    <source>
        <dbReference type="ARBA" id="ARBA00022516"/>
    </source>
</evidence>
<dbReference type="Pfam" id="PF02785">
    <property type="entry name" value="Biotin_carb_C"/>
    <property type="match status" value="1"/>
</dbReference>
<dbReference type="GO" id="GO:0006633">
    <property type="term" value="P:fatty acid biosynthetic process"/>
    <property type="evidence" value="ECO:0007669"/>
    <property type="project" value="UniProtKB-KW"/>
</dbReference>
<dbReference type="InterPro" id="IPR001882">
    <property type="entry name" value="Biotin_BS"/>
</dbReference>
<dbReference type="InterPro" id="IPR016185">
    <property type="entry name" value="PreATP-grasp_dom_sf"/>
</dbReference>
<keyword evidence="7 14" id="KW-0067">ATP-binding</keyword>
<dbReference type="SUPFAM" id="SSF51246">
    <property type="entry name" value="Rudiment single hybrid motif"/>
    <property type="match status" value="1"/>
</dbReference>
<dbReference type="PROSITE" id="PS50979">
    <property type="entry name" value="BC"/>
    <property type="match status" value="1"/>
</dbReference>
<dbReference type="FunFam" id="2.40.50.100:FF:000005">
    <property type="entry name" value="Acetyl-CoA carboxylase 1"/>
    <property type="match status" value="1"/>
</dbReference>
<dbReference type="Pfam" id="PF01039">
    <property type="entry name" value="Carboxyl_trans"/>
    <property type="match status" value="1"/>
</dbReference>
<dbReference type="InterPro" id="IPR034733">
    <property type="entry name" value="AcCoA_carboxyl_beta"/>
</dbReference>
<reference evidence="21" key="1">
    <citation type="journal article" date="2015" name="PLoS ONE">
        <title>Phylogenetic Analysis of Nucleus-Encoded Acetyl-CoA Carboxylases Targeted at the Cytosol and Plastid of Algae.</title>
        <authorList>
            <person name="Huerlimann R."/>
            <person name="Zenger K.R."/>
            <person name="Jerry D.R."/>
            <person name="Heimann K."/>
        </authorList>
    </citation>
    <scope>NUCLEOTIDE SEQUENCE</scope>
</reference>
<protein>
    <submittedName>
        <fullName evidence="21">Acetyl-CoA carboxylase</fullName>
        <ecNumber evidence="21">6.4.1.2</ecNumber>
    </submittedName>
</protein>